<accession>A0ACA9QS94</accession>
<evidence type="ECO:0000313" key="1">
    <source>
        <dbReference type="EMBL" id="CAG8762640.1"/>
    </source>
</evidence>
<comment type="caution">
    <text evidence="1">The sequence shown here is derived from an EMBL/GenBank/DDBJ whole genome shotgun (WGS) entry which is preliminary data.</text>
</comment>
<keyword evidence="2" id="KW-1185">Reference proteome</keyword>
<evidence type="ECO:0000313" key="2">
    <source>
        <dbReference type="Proteomes" id="UP000789920"/>
    </source>
</evidence>
<sequence length="49" mass="5727">LDSKTTINKTLLKLDELGQKQLINLYSYAWVKIHEKVTVLKIESKPTRQ</sequence>
<reference evidence="1" key="1">
    <citation type="submission" date="2021-06" db="EMBL/GenBank/DDBJ databases">
        <authorList>
            <person name="Kallberg Y."/>
            <person name="Tangrot J."/>
            <person name="Rosling A."/>
        </authorList>
    </citation>
    <scope>NUCLEOTIDE SEQUENCE</scope>
    <source>
        <strain evidence="1">MA461A</strain>
    </source>
</reference>
<gene>
    <name evidence="1" type="ORF">RPERSI_LOCUS15414</name>
</gene>
<organism evidence="1 2">
    <name type="scientific">Racocetra persica</name>
    <dbReference type="NCBI Taxonomy" id="160502"/>
    <lineage>
        <taxon>Eukaryota</taxon>
        <taxon>Fungi</taxon>
        <taxon>Fungi incertae sedis</taxon>
        <taxon>Mucoromycota</taxon>
        <taxon>Glomeromycotina</taxon>
        <taxon>Glomeromycetes</taxon>
        <taxon>Diversisporales</taxon>
        <taxon>Gigasporaceae</taxon>
        <taxon>Racocetra</taxon>
    </lineage>
</organism>
<dbReference type="Proteomes" id="UP000789920">
    <property type="component" value="Unassembled WGS sequence"/>
</dbReference>
<dbReference type="EMBL" id="CAJVQC010036989">
    <property type="protein sequence ID" value="CAG8762640.1"/>
    <property type="molecule type" value="Genomic_DNA"/>
</dbReference>
<name>A0ACA9QS94_9GLOM</name>
<proteinExistence type="predicted"/>
<protein>
    <submittedName>
        <fullName evidence="1">32892_t:CDS:1</fullName>
    </submittedName>
</protein>
<feature type="non-terminal residue" evidence="1">
    <location>
        <position position="1"/>
    </location>
</feature>